<evidence type="ECO:0000313" key="2">
    <source>
        <dbReference type="Proteomes" id="UP000594263"/>
    </source>
</evidence>
<reference evidence="1" key="1">
    <citation type="submission" date="2021-01" db="UniProtKB">
        <authorList>
            <consortium name="EnsemblPlants"/>
        </authorList>
    </citation>
    <scope>IDENTIFICATION</scope>
</reference>
<dbReference type="Pfam" id="PF22272">
    <property type="entry name" value="LEA_3b"/>
    <property type="match status" value="1"/>
</dbReference>
<dbReference type="Gramene" id="Kaladp0418s0023.1.v1.1">
    <property type="protein sequence ID" value="Kaladp0418s0023.1.v1.1.CDS.1"/>
    <property type="gene ID" value="Kaladp0418s0023.v1.1"/>
</dbReference>
<dbReference type="AlphaFoldDB" id="A0A7N0VBL2"/>
<organism evidence="1 2">
    <name type="scientific">Kalanchoe fedtschenkoi</name>
    <name type="common">Lavender scallops</name>
    <name type="synonym">South American air plant</name>
    <dbReference type="NCBI Taxonomy" id="63787"/>
    <lineage>
        <taxon>Eukaryota</taxon>
        <taxon>Viridiplantae</taxon>
        <taxon>Streptophyta</taxon>
        <taxon>Embryophyta</taxon>
        <taxon>Tracheophyta</taxon>
        <taxon>Spermatophyta</taxon>
        <taxon>Magnoliopsida</taxon>
        <taxon>eudicotyledons</taxon>
        <taxon>Gunneridae</taxon>
        <taxon>Pentapetalae</taxon>
        <taxon>Saxifragales</taxon>
        <taxon>Crassulaceae</taxon>
        <taxon>Kalanchoe</taxon>
    </lineage>
</organism>
<accession>A0A7N0VBL2</accession>
<dbReference type="PANTHER" id="PTHR35122">
    <property type="entry name" value="OSJNBA0093F12.14 PROTEIN"/>
    <property type="match status" value="1"/>
</dbReference>
<dbReference type="Proteomes" id="UP000594263">
    <property type="component" value="Unplaced"/>
</dbReference>
<protein>
    <submittedName>
        <fullName evidence="1">Uncharacterized protein</fullName>
    </submittedName>
</protein>
<proteinExistence type="predicted"/>
<dbReference type="EnsemblPlants" id="Kaladp0418s0023.1.v1.1">
    <property type="protein sequence ID" value="Kaladp0418s0023.1.v1.1.CDS.1"/>
    <property type="gene ID" value="Kaladp0418s0023.v1.1"/>
</dbReference>
<dbReference type="PANTHER" id="PTHR35122:SF2">
    <property type="entry name" value="OS04G0598000 PROTEIN"/>
    <property type="match status" value="1"/>
</dbReference>
<evidence type="ECO:0000313" key="1">
    <source>
        <dbReference type="EnsemblPlants" id="Kaladp0418s0023.1.v1.1.CDS.1"/>
    </source>
</evidence>
<name>A0A7N0VBL2_KALFE</name>
<sequence length="83" mass="9250">MYEKNPEECVPAAMVPDEVVNGSRSGKYWVPHPETGVFMPLLAEENSNCVSRAVISDGRKKTAPEEKAWFRPTGLEDLDKPLC</sequence>
<keyword evidence="2" id="KW-1185">Reference proteome</keyword>
<dbReference type="InterPro" id="IPR039291">
    <property type="entry name" value="At5g17165-like"/>
</dbReference>